<dbReference type="EMBL" id="JAKILJ010000034">
    <property type="protein sequence ID" value="MCL1106461.1"/>
    <property type="molecule type" value="Genomic_DNA"/>
</dbReference>
<feature type="domain" description="Transposase IS200-like" evidence="1">
    <location>
        <begin position="10"/>
        <end position="130"/>
    </location>
</feature>
<dbReference type="PANTHER" id="PTHR33360">
    <property type="entry name" value="TRANSPOSASE FOR INSERTION SEQUENCE ELEMENT IS200"/>
    <property type="match status" value="1"/>
</dbReference>
<dbReference type="GO" id="GO:0006313">
    <property type="term" value="P:DNA transposition"/>
    <property type="evidence" value="ECO:0007669"/>
    <property type="project" value="InterPro"/>
</dbReference>
<dbReference type="Gene3D" id="3.30.70.1290">
    <property type="entry name" value="Transposase IS200-like"/>
    <property type="match status" value="1"/>
</dbReference>
<dbReference type="RefSeq" id="WP_188741279.1">
    <property type="nucleotide sequence ID" value="NZ_BMQI01000064.1"/>
</dbReference>
<proteinExistence type="predicted"/>
<evidence type="ECO:0000313" key="3">
    <source>
        <dbReference type="Proteomes" id="UP001139408"/>
    </source>
</evidence>
<dbReference type="GO" id="GO:0003677">
    <property type="term" value="F:DNA binding"/>
    <property type="evidence" value="ECO:0007669"/>
    <property type="project" value="InterPro"/>
</dbReference>
<dbReference type="PANTHER" id="PTHR33360:SF2">
    <property type="entry name" value="TRANSPOSASE FOR INSERTION SEQUENCE ELEMENT IS200"/>
    <property type="match status" value="1"/>
</dbReference>
<evidence type="ECO:0000259" key="1">
    <source>
        <dbReference type="SMART" id="SM01321"/>
    </source>
</evidence>
<dbReference type="InterPro" id="IPR002686">
    <property type="entry name" value="Transposase_17"/>
</dbReference>
<organism evidence="2 3">
    <name type="scientific">Shewanella algicola</name>
    <dbReference type="NCBI Taxonomy" id="640633"/>
    <lineage>
        <taxon>Bacteria</taxon>
        <taxon>Pseudomonadati</taxon>
        <taxon>Pseudomonadota</taxon>
        <taxon>Gammaproteobacteria</taxon>
        <taxon>Alteromonadales</taxon>
        <taxon>Shewanellaceae</taxon>
        <taxon>Shewanella</taxon>
    </lineage>
</organism>
<dbReference type="AlphaFoldDB" id="A0A9X1Z5B0"/>
<protein>
    <submittedName>
        <fullName evidence="2">IS200/IS605 family transposase</fullName>
    </submittedName>
</protein>
<accession>A0A9X1Z5B0</accession>
<dbReference type="Proteomes" id="UP001139408">
    <property type="component" value="Unassembled WGS sequence"/>
</dbReference>
<dbReference type="NCBIfam" id="NF033573">
    <property type="entry name" value="transpos_IS200"/>
    <property type="match status" value="1"/>
</dbReference>
<dbReference type="Pfam" id="PF01797">
    <property type="entry name" value="Y1_Tnp"/>
    <property type="match status" value="1"/>
</dbReference>
<dbReference type="SMART" id="SM01321">
    <property type="entry name" value="Y1_Tnp"/>
    <property type="match status" value="1"/>
</dbReference>
<keyword evidence="3" id="KW-1185">Reference proteome</keyword>
<name>A0A9X1Z5B0_9GAMM</name>
<comment type="caution">
    <text evidence="2">The sequence shown here is derived from an EMBL/GenBank/DDBJ whole genome shotgun (WGS) entry which is preliminary data.</text>
</comment>
<reference evidence="2" key="1">
    <citation type="submission" date="2022-01" db="EMBL/GenBank/DDBJ databases">
        <title>Whole genome-based taxonomy of the Shewanellaceae.</title>
        <authorList>
            <person name="Martin-Rodriguez A.J."/>
        </authorList>
    </citation>
    <scope>NUCLEOTIDE SEQUENCE</scope>
    <source>
        <strain evidence="2">DSM 23803</strain>
    </source>
</reference>
<dbReference type="SUPFAM" id="SSF143422">
    <property type="entry name" value="Transposase IS200-like"/>
    <property type="match status" value="1"/>
</dbReference>
<evidence type="ECO:0000313" key="2">
    <source>
        <dbReference type="EMBL" id="MCL1106461.1"/>
    </source>
</evidence>
<dbReference type="GO" id="GO:0004803">
    <property type="term" value="F:transposase activity"/>
    <property type="evidence" value="ECO:0007669"/>
    <property type="project" value="InterPro"/>
</dbReference>
<gene>
    <name evidence="2" type="primary">tnpA</name>
    <name evidence="2" type="ORF">L2749_14540</name>
</gene>
<sequence>MELRKGRHVVYMLHAHLIFITKYRGKVFTSEHLDKLKEMMGDICKNHQATLSEFNGESDHVHLLIDYHPATSLSKLTNALKGITSREMKRHFPELNQVAWRKNALWSPSYFVGSVGGAPIEVLRQYIEQQNRPH</sequence>
<dbReference type="InterPro" id="IPR036515">
    <property type="entry name" value="Transposase_17_sf"/>
</dbReference>